<evidence type="ECO:0000313" key="1">
    <source>
        <dbReference type="EMBL" id="XCD08294.1"/>
    </source>
</evidence>
<sequence length="43" mass="4866">MICPNITNEQVVSEFNEIVKALGGEPLTQEEFRSSELRSKREG</sequence>
<proteinExistence type="predicted"/>
<reference evidence="1" key="1">
    <citation type="submission" date="2024-03" db="EMBL/GenBank/DDBJ databases">
        <title>Diverse circular DNA viruses in blood, oral, and fecal samples of captive lemurs.</title>
        <authorList>
            <person name="Paietta E.N."/>
            <person name="Kraberger S."/>
            <person name="Lund M.C."/>
            <person name="Custer J.M."/>
            <person name="Vargas K.M."/>
            <person name="Ehmke E.E."/>
            <person name="Yoder A.D."/>
            <person name="Varsani A."/>
        </authorList>
    </citation>
    <scope>NUCLEOTIDE SEQUENCE</scope>
    <source>
        <strain evidence="1">Duke_30FF_63</strain>
    </source>
</reference>
<protein>
    <submittedName>
        <fullName evidence="1">Uncharacterized protein</fullName>
    </submittedName>
</protein>
<name>A0AAU8B7T5_9CAUD</name>
<accession>A0AAU8B7T5</accession>
<organism evidence="1">
    <name type="scientific">Dulem virus 42</name>
    <dbReference type="NCBI Taxonomy" id="3145760"/>
    <lineage>
        <taxon>Viruses</taxon>
        <taxon>Duplodnaviria</taxon>
        <taxon>Heunggongvirae</taxon>
        <taxon>Uroviricota</taxon>
        <taxon>Caudoviricetes</taxon>
    </lineage>
</organism>
<dbReference type="EMBL" id="PP511876">
    <property type="protein sequence ID" value="XCD08294.1"/>
    <property type="molecule type" value="Genomic_DNA"/>
</dbReference>